<keyword evidence="3" id="KW-1185">Reference proteome</keyword>
<dbReference type="GeneID" id="92376695"/>
<sequence length="277" mass="29884">MDDVGDEEVVGMHADKDDLNSLLMSTKTASEYGVEASGRWVSRPKKRASRKPMDAGVSTYDVQKKSRAEHSTNGVSQAGVDGNTGGTIDGTSEPFLSSDRVLAPCPREVMVNRVMEYVMMRELGGRHNTTQCGEEGFAPFRAALLAETASMRPVAEYEVIHSVRGMSSVPCHEKAPDAVVQYRRRLYCCSYDRDLVGGHSSGKPPHTREHLRALVGSGLRGKGSGETVPVRTTSQAICEAGKPDVKAGTNTVLFDDTRLKPASSFLQDSSSGDDESV</sequence>
<gene>
    <name evidence="2" type="ORF">TEOVI_000275500</name>
</gene>
<protein>
    <submittedName>
        <fullName evidence="2">Uncharacterized protein</fullName>
    </submittedName>
</protein>
<proteinExistence type="predicted"/>
<evidence type="ECO:0000313" key="3">
    <source>
        <dbReference type="Proteomes" id="UP000195570"/>
    </source>
</evidence>
<accession>A0A1G4IG97</accession>
<organism evidence="2 3">
    <name type="scientific">Trypanosoma equiperdum</name>
    <dbReference type="NCBI Taxonomy" id="5694"/>
    <lineage>
        <taxon>Eukaryota</taxon>
        <taxon>Discoba</taxon>
        <taxon>Euglenozoa</taxon>
        <taxon>Kinetoplastea</taxon>
        <taxon>Metakinetoplastina</taxon>
        <taxon>Trypanosomatida</taxon>
        <taxon>Trypanosomatidae</taxon>
        <taxon>Trypanosoma</taxon>
    </lineage>
</organism>
<evidence type="ECO:0000313" key="2">
    <source>
        <dbReference type="EMBL" id="SCU71175.1"/>
    </source>
</evidence>
<name>A0A1G4IG97_TRYEQ</name>
<dbReference type="Proteomes" id="UP000195570">
    <property type="component" value="Unassembled WGS sequence"/>
</dbReference>
<dbReference type="VEuPathDB" id="TriTrypDB:TEOVI_000275500"/>
<dbReference type="RefSeq" id="XP_067081881.1">
    <property type="nucleotide sequence ID" value="XM_067225780.1"/>
</dbReference>
<evidence type="ECO:0000256" key="1">
    <source>
        <dbReference type="SAM" id="MobiDB-lite"/>
    </source>
</evidence>
<reference evidence="2" key="1">
    <citation type="submission" date="2016-09" db="EMBL/GenBank/DDBJ databases">
        <authorList>
            <person name="Hebert L."/>
            <person name="Moumen B."/>
        </authorList>
    </citation>
    <scope>NUCLEOTIDE SEQUENCE [LARGE SCALE GENOMIC DNA]</scope>
    <source>
        <strain evidence="2">OVI</strain>
    </source>
</reference>
<feature type="region of interest" description="Disordered" evidence="1">
    <location>
        <begin position="33"/>
        <end position="93"/>
    </location>
</feature>
<comment type="caution">
    <text evidence="2">The sequence shown here is derived from an EMBL/GenBank/DDBJ whole genome shotgun (WGS) entry which is preliminary data.</text>
</comment>
<dbReference type="EMBL" id="CZPT02001585">
    <property type="protein sequence ID" value="SCU71175.1"/>
    <property type="molecule type" value="Genomic_DNA"/>
</dbReference>
<dbReference type="AlphaFoldDB" id="A0A1G4IG97"/>